<dbReference type="PRINTS" id="PR00411">
    <property type="entry name" value="PNDRDTASEI"/>
</dbReference>
<dbReference type="SUPFAM" id="SSF51905">
    <property type="entry name" value="FAD/NAD(P)-binding domain"/>
    <property type="match status" value="1"/>
</dbReference>
<evidence type="ECO:0000256" key="1">
    <source>
        <dbReference type="ARBA" id="ARBA00023002"/>
    </source>
</evidence>
<dbReference type="InterPro" id="IPR036010">
    <property type="entry name" value="2Fe-2S_ferredoxin-like_sf"/>
</dbReference>
<evidence type="ECO:0000313" key="4">
    <source>
        <dbReference type="EMBL" id="CAA9468239.1"/>
    </source>
</evidence>
<dbReference type="PANTHER" id="PTHR42949:SF3">
    <property type="entry name" value="ANAEROBIC GLYCEROL-3-PHOSPHATE DEHYDROGENASE SUBUNIT B"/>
    <property type="match status" value="1"/>
</dbReference>
<dbReference type="EMBL" id="CADCVO010000037">
    <property type="protein sequence ID" value="CAA9468239.1"/>
    <property type="molecule type" value="Genomic_DNA"/>
</dbReference>
<organism evidence="4">
    <name type="scientific">uncultured Solirubrobacteraceae bacterium</name>
    <dbReference type="NCBI Taxonomy" id="1162706"/>
    <lineage>
        <taxon>Bacteria</taxon>
        <taxon>Bacillati</taxon>
        <taxon>Actinomycetota</taxon>
        <taxon>Thermoleophilia</taxon>
        <taxon>Solirubrobacterales</taxon>
        <taxon>Solirubrobacteraceae</taxon>
        <taxon>environmental samples</taxon>
    </lineage>
</organism>
<dbReference type="PRINTS" id="PR00368">
    <property type="entry name" value="FADPNR"/>
</dbReference>
<reference evidence="4" key="1">
    <citation type="submission" date="2020-02" db="EMBL/GenBank/DDBJ databases">
        <authorList>
            <person name="Meier V. D."/>
        </authorList>
    </citation>
    <scope>NUCLEOTIDE SEQUENCE</scope>
    <source>
        <strain evidence="4">AVDCRST_MAG13</strain>
    </source>
</reference>
<sequence length="591" mass="61144">MSFCNDRLTVRISSRGIDPADAAVGLSFAGRPVAARRGDSLAAALIHAGELGCRETAGGQMRGVFCGMGICQDCLLVVDGVPGQRACMTAVRDGMSVERQPARVSLAEVAPEPTPPSSDERQVTADLVVVGGGPAGLAAAAIAAEAGLDVVLVDERSRLGGQYLKQPAAAEGRIDGAALDAQFRAGRRLIERTRRAGVRILSGVQVWGAFGAGDLRASGAGARWVLRPRRIVIAAGAYERGVPLPGWTLPGVMATGAAQTLVRAYQVAPGARVLVSGNGPLNMQVAAELVAGGAQVVALAELAPFTSARRAGALVRMAAAAPDLIRDGVRYRATLLRARVPVLAASAVVRCEGEEAVRRAVVARIGGDGRPVPGTERGYDVDAVCVGFGFLPSNELSRALGCRHRVDAARHELVVERDPLGRTSVEDVWVVGDAGGIGGARLAQVAGARAGADVARSLGIPLPGGLREELRAAGRARRRALRFQAALGTLYAAPYLVDELAADDTLICRCESVSRKTVEAALDDEVAHIGTLKRATRAGMGGCQGRYCASLLGEMAARRSGRALDERSGFAPSAPFRPTPIAVIAGRAGDA</sequence>
<dbReference type="Pfam" id="PF04324">
    <property type="entry name" value="Fer2_BFD"/>
    <property type="match status" value="1"/>
</dbReference>
<dbReference type="InterPro" id="IPR023753">
    <property type="entry name" value="FAD/NAD-binding_dom"/>
</dbReference>
<dbReference type="InterPro" id="IPR007419">
    <property type="entry name" value="BFD-like_2Fe2S-bd_dom"/>
</dbReference>
<feature type="domain" description="FAD/NAD(P)-binding" evidence="3">
    <location>
        <begin position="126"/>
        <end position="448"/>
    </location>
</feature>
<evidence type="ECO:0000259" key="3">
    <source>
        <dbReference type="Pfam" id="PF07992"/>
    </source>
</evidence>
<accession>A0A6J4RGF8</accession>
<dbReference type="Gene3D" id="3.10.20.440">
    <property type="entry name" value="2Fe-2S iron-sulphur cluster binding domain, sarcosine oxidase, alpha subunit, N-terminal domain"/>
    <property type="match status" value="1"/>
</dbReference>
<dbReference type="InterPro" id="IPR042204">
    <property type="entry name" value="2Fe-2S-bd_N"/>
</dbReference>
<dbReference type="GO" id="GO:0016491">
    <property type="term" value="F:oxidoreductase activity"/>
    <property type="evidence" value="ECO:0007669"/>
    <property type="project" value="UniProtKB-KW"/>
</dbReference>
<protein>
    <recommendedName>
        <fullName evidence="5">FAD-dependent oxidoreductase</fullName>
    </recommendedName>
</protein>
<dbReference type="Pfam" id="PF13510">
    <property type="entry name" value="Fer2_4"/>
    <property type="match status" value="1"/>
</dbReference>
<dbReference type="InterPro" id="IPR041854">
    <property type="entry name" value="BFD-like_2Fe2S-bd_dom_sf"/>
</dbReference>
<proteinExistence type="predicted"/>
<dbReference type="SUPFAM" id="SSF54292">
    <property type="entry name" value="2Fe-2S ferredoxin-like"/>
    <property type="match status" value="1"/>
</dbReference>
<dbReference type="AlphaFoldDB" id="A0A6J4RGF8"/>
<dbReference type="PANTHER" id="PTHR42949">
    <property type="entry name" value="ANAEROBIC GLYCEROL-3-PHOSPHATE DEHYDROGENASE SUBUNIT B"/>
    <property type="match status" value="1"/>
</dbReference>
<dbReference type="CDD" id="cd19946">
    <property type="entry name" value="GlpA-like_Fer2_BFD-like"/>
    <property type="match status" value="1"/>
</dbReference>
<dbReference type="InterPro" id="IPR051691">
    <property type="entry name" value="Metab_Enz_Cyan_OpOx_G3PDH"/>
</dbReference>
<dbReference type="InterPro" id="IPR036188">
    <property type="entry name" value="FAD/NAD-bd_sf"/>
</dbReference>
<evidence type="ECO:0008006" key="5">
    <source>
        <dbReference type="Google" id="ProtNLM"/>
    </source>
</evidence>
<dbReference type="Gene3D" id="1.10.10.1100">
    <property type="entry name" value="BFD-like [2Fe-2S]-binding domain"/>
    <property type="match status" value="1"/>
</dbReference>
<feature type="domain" description="BFD-like [2Fe-2S]-binding" evidence="2">
    <location>
        <begin position="506"/>
        <end position="549"/>
    </location>
</feature>
<dbReference type="GO" id="GO:0051536">
    <property type="term" value="F:iron-sulfur cluster binding"/>
    <property type="evidence" value="ECO:0007669"/>
    <property type="project" value="InterPro"/>
</dbReference>
<evidence type="ECO:0000259" key="2">
    <source>
        <dbReference type="Pfam" id="PF04324"/>
    </source>
</evidence>
<keyword evidence="1" id="KW-0560">Oxidoreductase</keyword>
<dbReference type="Gene3D" id="3.50.50.60">
    <property type="entry name" value="FAD/NAD(P)-binding domain"/>
    <property type="match status" value="2"/>
</dbReference>
<dbReference type="Pfam" id="PF07992">
    <property type="entry name" value="Pyr_redox_2"/>
    <property type="match status" value="1"/>
</dbReference>
<gene>
    <name evidence="4" type="ORF">AVDCRST_MAG13-235</name>
</gene>
<name>A0A6J4RGF8_9ACTN</name>